<dbReference type="Pfam" id="PF13023">
    <property type="entry name" value="HD_3"/>
    <property type="match status" value="1"/>
</dbReference>
<dbReference type="SMART" id="SM00471">
    <property type="entry name" value="HDc"/>
    <property type="match status" value="1"/>
</dbReference>
<evidence type="ECO:0000259" key="1">
    <source>
        <dbReference type="SMART" id="SM00471"/>
    </source>
</evidence>
<dbReference type="AlphaFoldDB" id="A0A1F5SHR9"/>
<gene>
    <name evidence="2" type="ORF">A2227_01260</name>
</gene>
<comment type="caution">
    <text evidence="2">The sequence shown here is derived from an EMBL/GenBank/DDBJ whole genome shotgun (WGS) entry which is preliminary data.</text>
</comment>
<dbReference type="Proteomes" id="UP000178367">
    <property type="component" value="Unassembled WGS sequence"/>
</dbReference>
<dbReference type="EMBL" id="MFGB01000020">
    <property type="protein sequence ID" value="OGF25811.1"/>
    <property type="molecule type" value="Genomic_DNA"/>
</dbReference>
<dbReference type="InterPro" id="IPR006674">
    <property type="entry name" value="HD_domain"/>
</dbReference>
<sequence>MSLDNLVKYILEMNQLLITPRTGWDFIGKGQAETAAEHLIETAVFADIIARKEKEQNVAINPDRAFAIGLFHDAPKVRTGYPNQQYFSNHKTAEEAAFNDQIRYLNNYARLKLTLYRKHFEGGDSPEGVIAKDADLLQWISRAKEFADKGYPLAHYWIEEARKKLQTETARKSAKNIISGEDDIYSPIDAHEIFLSSVLAFVLACESDRFDPEAAARYISDINRGGFRDEFIALTKDARNLQFIVRAAKKDAHLNLNERQIKYIAAQIKTEPASGLAARFMSPDIQNVAWWG</sequence>
<accession>A0A1F5SHR9</accession>
<dbReference type="STRING" id="1797994.A2227_01260"/>
<evidence type="ECO:0000313" key="3">
    <source>
        <dbReference type="Proteomes" id="UP000178367"/>
    </source>
</evidence>
<organism evidence="2 3">
    <name type="scientific">Candidatus Falkowbacteria bacterium RIFOXYA2_FULL_47_19</name>
    <dbReference type="NCBI Taxonomy" id="1797994"/>
    <lineage>
        <taxon>Bacteria</taxon>
        <taxon>Candidatus Falkowiibacteriota</taxon>
    </lineage>
</organism>
<dbReference type="SUPFAM" id="SSF109604">
    <property type="entry name" value="HD-domain/PDEase-like"/>
    <property type="match status" value="1"/>
</dbReference>
<dbReference type="InterPro" id="IPR003607">
    <property type="entry name" value="HD/PDEase_dom"/>
</dbReference>
<protein>
    <recommendedName>
        <fullName evidence="1">HD/PDEase domain-containing protein</fullName>
    </recommendedName>
</protein>
<name>A0A1F5SHR9_9BACT</name>
<reference evidence="2 3" key="1">
    <citation type="journal article" date="2016" name="Nat. Commun.">
        <title>Thousands of microbial genomes shed light on interconnected biogeochemical processes in an aquifer system.</title>
        <authorList>
            <person name="Anantharaman K."/>
            <person name="Brown C.T."/>
            <person name="Hug L.A."/>
            <person name="Sharon I."/>
            <person name="Castelle C.J."/>
            <person name="Probst A.J."/>
            <person name="Thomas B.C."/>
            <person name="Singh A."/>
            <person name="Wilkins M.J."/>
            <person name="Karaoz U."/>
            <person name="Brodie E.L."/>
            <person name="Williams K.H."/>
            <person name="Hubbard S.S."/>
            <person name="Banfield J.F."/>
        </authorList>
    </citation>
    <scope>NUCLEOTIDE SEQUENCE [LARGE SCALE GENOMIC DNA]</scope>
</reference>
<feature type="domain" description="HD/PDEase" evidence="1">
    <location>
        <begin position="31"/>
        <end position="149"/>
    </location>
</feature>
<evidence type="ECO:0000313" key="2">
    <source>
        <dbReference type="EMBL" id="OGF25811.1"/>
    </source>
</evidence>
<proteinExistence type="predicted"/>
<dbReference type="Gene3D" id="1.10.3210.10">
    <property type="entry name" value="Hypothetical protein af1432"/>
    <property type="match status" value="1"/>
</dbReference>